<comment type="caution">
    <text evidence="9">The sequence shown here is derived from an EMBL/GenBank/DDBJ whole genome shotgun (WGS) entry which is preliminary data.</text>
</comment>
<keyword evidence="6" id="KW-0051">Antiviral defense</keyword>
<sequence length="319" mass="35438">MNPPATSAPSYSQRRIGTLDALCLPLGLSVDELVSLAQRADNLYRVAKSITKPDGSTRTTYDALAPLKKVHRRIKNQILDYVDYPAYLTGSIKGSDYKANAALHTKTKIVINEDISGFFPSTSAEHVFNIWLGVFGFSQEVSQCLTQLTTRQGELPQGAITSSFLANLVFWRDEPTLHTRLATQGIIYSRYVDDIAVSSNIFLGNQEKSEVIRQIYGMLLKHGYQPKRAKHEISTSGTRMEVTKLSVNAKPGLGKAVYSRTRAAVRDIELRISNGETLSFERGPYAQAMGRVLHLERFHPGKAAPLKKRLLALKNDTNI</sequence>
<feature type="domain" description="Reverse transcriptase" evidence="8">
    <location>
        <begin position="31"/>
        <end position="247"/>
    </location>
</feature>
<dbReference type="Proteomes" id="UP000259273">
    <property type="component" value="Unassembled WGS sequence"/>
</dbReference>
<evidence type="ECO:0000313" key="9">
    <source>
        <dbReference type="EMBL" id="HAN26604.1"/>
    </source>
</evidence>
<accession>A0A3C1KJR5</accession>
<dbReference type="EMBL" id="DMND01000046">
    <property type="protein sequence ID" value="HAN26604.1"/>
    <property type="molecule type" value="Genomic_DNA"/>
</dbReference>
<keyword evidence="5 9" id="KW-0695">RNA-directed DNA polymerase</keyword>
<dbReference type="PROSITE" id="PS50878">
    <property type="entry name" value="RT_POL"/>
    <property type="match status" value="1"/>
</dbReference>
<gene>
    <name evidence="9" type="ORF">DCP75_02550</name>
</gene>
<dbReference type="InterPro" id="IPR043502">
    <property type="entry name" value="DNA/RNA_pol_sf"/>
</dbReference>
<dbReference type="InterPro" id="IPR000123">
    <property type="entry name" value="Reverse_transcriptase_msDNA"/>
</dbReference>
<keyword evidence="3" id="KW-0479">Metal-binding</keyword>
<dbReference type="PRINTS" id="PR00866">
    <property type="entry name" value="RNADNAPOLMS"/>
</dbReference>
<evidence type="ECO:0000256" key="2">
    <source>
        <dbReference type="ARBA" id="ARBA00022695"/>
    </source>
</evidence>
<dbReference type="GO" id="GO:0003964">
    <property type="term" value="F:RNA-directed DNA polymerase activity"/>
    <property type="evidence" value="ECO:0007669"/>
    <property type="project" value="UniProtKB-KW"/>
</dbReference>
<keyword evidence="1" id="KW-0808">Transferase</keyword>
<dbReference type="GO" id="GO:0003723">
    <property type="term" value="F:RNA binding"/>
    <property type="evidence" value="ECO:0007669"/>
    <property type="project" value="InterPro"/>
</dbReference>
<evidence type="ECO:0000256" key="6">
    <source>
        <dbReference type="ARBA" id="ARBA00023118"/>
    </source>
</evidence>
<proteinExistence type="inferred from homology"/>
<dbReference type="CDD" id="cd03487">
    <property type="entry name" value="RT_Bac_retron_II"/>
    <property type="match status" value="1"/>
</dbReference>
<evidence type="ECO:0000256" key="1">
    <source>
        <dbReference type="ARBA" id="ARBA00022679"/>
    </source>
</evidence>
<keyword evidence="2" id="KW-0548">Nucleotidyltransferase</keyword>
<evidence type="ECO:0000313" key="10">
    <source>
        <dbReference type="Proteomes" id="UP000259273"/>
    </source>
</evidence>
<dbReference type="GO" id="GO:0051607">
    <property type="term" value="P:defense response to virus"/>
    <property type="evidence" value="ECO:0007669"/>
    <property type="project" value="UniProtKB-KW"/>
</dbReference>
<evidence type="ECO:0000256" key="4">
    <source>
        <dbReference type="ARBA" id="ARBA00022842"/>
    </source>
</evidence>
<dbReference type="InterPro" id="IPR000477">
    <property type="entry name" value="RT_dom"/>
</dbReference>
<keyword evidence="4" id="KW-0460">Magnesium</keyword>
<reference evidence="9 10" key="1">
    <citation type="journal article" date="2018" name="Nat. Biotechnol.">
        <title>A standardized bacterial taxonomy based on genome phylogeny substantially revises the tree of life.</title>
        <authorList>
            <person name="Parks D.H."/>
            <person name="Chuvochina M."/>
            <person name="Waite D.W."/>
            <person name="Rinke C."/>
            <person name="Skarshewski A."/>
            <person name="Chaumeil P.A."/>
            <person name="Hugenholtz P."/>
        </authorList>
    </citation>
    <scope>NUCLEOTIDE SEQUENCE [LARGE SCALE GENOMIC DNA]</scope>
    <source>
        <strain evidence="9">UBA9158</strain>
    </source>
</reference>
<dbReference type="GO" id="GO:0046872">
    <property type="term" value="F:metal ion binding"/>
    <property type="evidence" value="ECO:0007669"/>
    <property type="project" value="UniProtKB-KW"/>
</dbReference>
<comment type="similarity">
    <text evidence="7">Belongs to the bacterial reverse transcriptase family.</text>
</comment>
<evidence type="ECO:0000256" key="7">
    <source>
        <dbReference type="ARBA" id="ARBA00034120"/>
    </source>
</evidence>
<organism evidence="9 10">
    <name type="scientific">Haliea salexigens</name>
    <dbReference type="NCBI Taxonomy" id="287487"/>
    <lineage>
        <taxon>Bacteria</taxon>
        <taxon>Pseudomonadati</taxon>
        <taxon>Pseudomonadota</taxon>
        <taxon>Gammaproteobacteria</taxon>
        <taxon>Cellvibrionales</taxon>
        <taxon>Halieaceae</taxon>
        <taxon>Haliea</taxon>
    </lineage>
</organism>
<dbReference type="AlphaFoldDB" id="A0A3C1KJR5"/>
<name>A0A3C1KJR5_9GAMM</name>
<evidence type="ECO:0000256" key="3">
    <source>
        <dbReference type="ARBA" id="ARBA00022723"/>
    </source>
</evidence>
<evidence type="ECO:0000259" key="8">
    <source>
        <dbReference type="PROSITE" id="PS50878"/>
    </source>
</evidence>
<protein>
    <submittedName>
        <fullName evidence="9">RNA-directed DNA polymerase</fullName>
    </submittedName>
</protein>
<dbReference type="SUPFAM" id="SSF56672">
    <property type="entry name" value="DNA/RNA polymerases"/>
    <property type="match status" value="1"/>
</dbReference>
<evidence type="ECO:0000256" key="5">
    <source>
        <dbReference type="ARBA" id="ARBA00022918"/>
    </source>
</evidence>
<dbReference type="Pfam" id="PF00078">
    <property type="entry name" value="RVT_1"/>
    <property type="match status" value="1"/>
</dbReference>